<dbReference type="EMBL" id="JAMOIL010000017">
    <property type="protein sequence ID" value="MCM0621340.1"/>
    <property type="molecule type" value="Genomic_DNA"/>
</dbReference>
<keyword evidence="1" id="KW-0436">Ligase</keyword>
<evidence type="ECO:0000313" key="2">
    <source>
        <dbReference type="Proteomes" id="UP001139485"/>
    </source>
</evidence>
<dbReference type="SUPFAM" id="SSF55144">
    <property type="entry name" value="LigT-like"/>
    <property type="match status" value="1"/>
</dbReference>
<dbReference type="InterPro" id="IPR009097">
    <property type="entry name" value="Cyclic_Pdiesterase"/>
</dbReference>
<proteinExistence type="predicted"/>
<dbReference type="AlphaFoldDB" id="A0A9X2IH20"/>
<accession>A0A9X2IH20</accession>
<sequence>MSATPGAWTAASGRRGHTVLAVPVPALDDWVRRRTAHHDASFVSVDPDFCHAHVTVLAPWVAEPDEERMERVAGLVGAVSTFELVLERVGVFPDGLLHLVPEDDGPLRRLGRVLTAAFPETPPYGGRHADPVPHLTLEQTAAGVDAEWVRASLGTLLPVRHTVDRVDLQWWANDDCRLLRTFPLAAVPAPASPRGTVDA</sequence>
<name>A0A9X2IH20_9ACTN</name>
<protein>
    <submittedName>
        <fullName evidence="1">2'-5' RNA ligase family protein</fullName>
    </submittedName>
</protein>
<dbReference type="GO" id="GO:0016874">
    <property type="term" value="F:ligase activity"/>
    <property type="evidence" value="ECO:0007669"/>
    <property type="project" value="UniProtKB-KW"/>
</dbReference>
<comment type="caution">
    <text evidence="1">The sequence shown here is derived from an EMBL/GenBank/DDBJ whole genome shotgun (WGS) entry which is preliminary data.</text>
</comment>
<dbReference type="RefSeq" id="WP_250827786.1">
    <property type="nucleotide sequence ID" value="NZ_JAMOIL010000017.1"/>
</dbReference>
<organism evidence="1 2">
    <name type="scientific">Nocardioides bruguierae</name>
    <dbReference type="NCBI Taxonomy" id="2945102"/>
    <lineage>
        <taxon>Bacteria</taxon>
        <taxon>Bacillati</taxon>
        <taxon>Actinomycetota</taxon>
        <taxon>Actinomycetes</taxon>
        <taxon>Propionibacteriales</taxon>
        <taxon>Nocardioidaceae</taxon>
        <taxon>Nocardioides</taxon>
    </lineage>
</organism>
<evidence type="ECO:0000313" key="1">
    <source>
        <dbReference type="EMBL" id="MCM0621340.1"/>
    </source>
</evidence>
<dbReference type="Pfam" id="PF13563">
    <property type="entry name" value="2_5_RNA_ligase2"/>
    <property type="match status" value="1"/>
</dbReference>
<keyword evidence="2" id="KW-1185">Reference proteome</keyword>
<dbReference type="Gene3D" id="3.90.1140.10">
    <property type="entry name" value="Cyclic phosphodiesterase"/>
    <property type="match status" value="1"/>
</dbReference>
<gene>
    <name evidence="1" type="ORF">M8330_13675</name>
</gene>
<reference evidence="1" key="1">
    <citation type="submission" date="2022-05" db="EMBL/GenBank/DDBJ databases">
        <authorList>
            <person name="Tuo L."/>
        </authorList>
    </citation>
    <scope>NUCLEOTIDE SEQUENCE</scope>
    <source>
        <strain evidence="1">BSK12Z-4</strain>
    </source>
</reference>
<dbReference type="Proteomes" id="UP001139485">
    <property type="component" value="Unassembled WGS sequence"/>
</dbReference>